<protein>
    <submittedName>
        <fullName evidence="1">Uncharacterized protein</fullName>
    </submittedName>
</protein>
<dbReference type="EMBL" id="QFNK01000085">
    <property type="protein sequence ID" value="PZO86894.1"/>
    <property type="molecule type" value="Genomic_DNA"/>
</dbReference>
<comment type="caution">
    <text evidence="1">The sequence shown here is derived from an EMBL/GenBank/DDBJ whole genome shotgun (WGS) entry which is preliminary data.</text>
</comment>
<sequence>MVDCKGALVAYFKQHLPALHKEYEWRIPVIDGLRYGGKTDYHSTVGFKKDLTEKWEKADLAARYALAVTIVSSWGGVRGNRAETIEAYVNELAAGIPRTPLKGVASYSKIFSISNPDTYAIYDARVAACLVAIQYNANVRNGIAFNYIAGRNNTTGNTQTRKGFVYEAPFKKTALLDKGWTDVERDKTYETYLDLMTSCLAHFPENKLYDLEMVLFSRAVTECAEAMRRMI</sequence>
<gene>
    <name evidence="1" type="ORF">DI626_05300</name>
</gene>
<accession>A0A2W4ZX69</accession>
<evidence type="ECO:0000313" key="1">
    <source>
        <dbReference type="EMBL" id="PZO86894.1"/>
    </source>
</evidence>
<proteinExistence type="predicted"/>
<reference evidence="1 2" key="1">
    <citation type="submission" date="2017-08" db="EMBL/GenBank/DDBJ databases">
        <title>Infants hospitalized years apart are colonized by the same room-sourced microbial strains.</title>
        <authorList>
            <person name="Brooks B."/>
            <person name="Olm M.R."/>
            <person name="Firek B.A."/>
            <person name="Baker R."/>
            <person name="Thomas B.C."/>
            <person name="Morowitz M.J."/>
            <person name="Banfield J.F."/>
        </authorList>
    </citation>
    <scope>NUCLEOTIDE SEQUENCE [LARGE SCALE GENOMIC DNA]</scope>
    <source>
        <strain evidence="1">S2_018_000_R2_104</strain>
    </source>
</reference>
<dbReference type="AlphaFoldDB" id="A0A2W4ZX69"/>
<organism evidence="1 2">
    <name type="scientific">Micavibrio aeruginosavorus</name>
    <dbReference type="NCBI Taxonomy" id="349221"/>
    <lineage>
        <taxon>Bacteria</taxon>
        <taxon>Pseudomonadati</taxon>
        <taxon>Bdellovibrionota</taxon>
        <taxon>Bdellovibrionia</taxon>
        <taxon>Bdellovibrionales</taxon>
        <taxon>Pseudobdellovibrionaceae</taxon>
        <taxon>Micavibrio</taxon>
    </lineage>
</organism>
<name>A0A2W4ZX69_9BACT</name>
<evidence type="ECO:0000313" key="2">
    <source>
        <dbReference type="Proteomes" id="UP000249557"/>
    </source>
</evidence>
<dbReference type="Proteomes" id="UP000249557">
    <property type="component" value="Unassembled WGS sequence"/>
</dbReference>